<dbReference type="Proteomes" id="UP000265520">
    <property type="component" value="Unassembled WGS sequence"/>
</dbReference>
<sequence length="106" mass="11930">MNDGSQGTVVEETQVGEQGNNGMGEQRQKVSYKDICMNFNGGNQEDHATENDWWYTVDDEEDLNDHMEDGINGKDDSDESAESLFLPVAKVTKEDIKEACIPWKRA</sequence>
<dbReference type="EMBL" id="LXQA010302213">
    <property type="protein sequence ID" value="MCI42254.1"/>
    <property type="molecule type" value="Genomic_DNA"/>
</dbReference>
<keyword evidence="3" id="KW-1185">Reference proteome</keyword>
<name>A0A392S1R0_9FABA</name>
<proteinExistence type="predicted"/>
<protein>
    <submittedName>
        <fullName evidence="2">Uncharacterized protein</fullName>
    </submittedName>
</protein>
<organism evidence="2 3">
    <name type="scientific">Trifolium medium</name>
    <dbReference type="NCBI Taxonomy" id="97028"/>
    <lineage>
        <taxon>Eukaryota</taxon>
        <taxon>Viridiplantae</taxon>
        <taxon>Streptophyta</taxon>
        <taxon>Embryophyta</taxon>
        <taxon>Tracheophyta</taxon>
        <taxon>Spermatophyta</taxon>
        <taxon>Magnoliopsida</taxon>
        <taxon>eudicotyledons</taxon>
        <taxon>Gunneridae</taxon>
        <taxon>Pentapetalae</taxon>
        <taxon>rosids</taxon>
        <taxon>fabids</taxon>
        <taxon>Fabales</taxon>
        <taxon>Fabaceae</taxon>
        <taxon>Papilionoideae</taxon>
        <taxon>50 kb inversion clade</taxon>
        <taxon>NPAAA clade</taxon>
        <taxon>Hologalegina</taxon>
        <taxon>IRL clade</taxon>
        <taxon>Trifolieae</taxon>
        <taxon>Trifolium</taxon>
    </lineage>
</organism>
<evidence type="ECO:0000313" key="3">
    <source>
        <dbReference type="Proteomes" id="UP000265520"/>
    </source>
</evidence>
<reference evidence="2 3" key="1">
    <citation type="journal article" date="2018" name="Front. Plant Sci.">
        <title>Red Clover (Trifolium pratense) and Zigzag Clover (T. medium) - A Picture of Genomic Similarities and Differences.</title>
        <authorList>
            <person name="Dluhosova J."/>
            <person name="Istvanek J."/>
            <person name="Nedelnik J."/>
            <person name="Repkova J."/>
        </authorList>
    </citation>
    <scope>NUCLEOTIDE SEQUENCE [LARGE SCALE GENOMIC DNA]</scope>
    <source>
        <strain evidence="3">cv. 10/8</strain>
        <tissue evidence="2">Leaf</tissue>
    </source>
</reference>
<feature type="non-terminal residue" evidence="2">
    <location>
        <position position="106"/>
    </location>
</feature>
<accession>A0A392S1R0</accession>
<evidence type="ECO:0000256" key="1">
    <source>
        <dbReference type="SAM" id="MobiDB-lite"/>
    </source>
</evidence>
<evidence type="ECO:0000313" key="2">
    <source>
        <dbReference type="EMBL" id="MCI42254.1"/>
    </source>
</evidence>
<dbReference type="AlphaFoldDB" id="A0A392S1R0"/>
<comment type="caution">
    <text evidence="2">The sequence shown here is derived from an EMBL/GenBank/DDBJ whole genome shotgun (WGS) entry which is preliminary data.</text>
</comment>
<feature type="region of interest" description="Disordered" evidence="1">
    <location>
        <begin position="1"/>
        <end position="27"/>
    </location>
</feature>